<evidence type="ECO:0008006" key="7">
    <source>
        <dbReference type="Google" id="ProtNLM"/>
    </source>
</evidence>
<accession>A0ABY7HFD9</accession>
<keyword evidence="3" id="KW-1015">Disulfide bond</keyword>
<feature type="region of interest" description="Disordered" evidence="4">
    <location>
        <begin position="45"/>
        <end position="65"/>
    </location>
</feature>
<reference evidence="5" key="1">
    <citation type="submission" date="2022-11" db="EMBL/GenBank/DDBJ databases">
        <title>Minimal conservation of predation-associated metabolite biosynthetic gene clusters underscores biosynthetic potential of Myxococcota including descriptions for ten novel species: Archangium lansinium sp. nov., Myxococcus landrumus sp. nov., Nannocystis bai.</title>
        <authorList>
            <person name="Ahearne A."/>
            <person name="Stevens C."/>
            <person name="Dowd S."/>
        </authorList>
    </citation>
    <scope>NUCLEOTIDE SEQUENCE</scope>
    <source>
        <strain evidence="5">Fl3</strain>
    </source>
</reference>
<protein>
    <recommendedName>
        <fullName evidence="7">Myxococcus cysteine-rich repeat-containing protein</fullName>
    </recommendedName>
</protein>
<evidence type="ECO:0000256" key="3">
    <source>
        <dbReference type="ARBA" id="ARBA00023157"/>
    </source>
</evidence>
<evidence type="ECO:0000313" key="6">
    <source>
        <dbReference type="Proteomes" id="UP001164459"/>
    </source>
</evidence>
<evidence type="ECO:0000256" key="4">
    <source>
        <dbReference type="SAM" id="MobiDB-lite"/>
    </source>
</evidence>
<sequence>MARALARMTLGTCLSALVACNEISPPGSTFAVEVGSTTEGTYGETLAGQDGETPAHLTNSTTEGPTCGDGVIDPGEGCDDGNLAPEDGCDATCSQEAAVEWTYTHNGGAGQDDIACGVAIDGEGRVFVVGAELVQSRDAWIVALAPEGHELWRKTIDSAGFDDAFADVAVDEAGRVYAAGHEELTAGVRSPVIRAFTGEGADLWKFSEAAVAAGGSGIDGLALADGALYSTGSQAETQVSLAIRRHDPVSGAAAWKTTTVAGATNAFAGGIAEAGTQLLAAGSAEVEGVLHPLLVRVGHDGSLVTTQVEAAHAGAWSDVVAIGGEGEVLVSGRIEPTPGAGFDVAVRRISGRDVVRWSQTIDHLAGFDVGRGAAVGAGEEVFVAGSVTSASGDLEIFGARLSGSGELRWTHVNANPGLGLDDHGAAAAFGPGFVVLAGDEQVAGEGANVWVRRFRAE</sequence>
<gene>
    <name evidence="5" type="ORF">O0S08_17785</name>
</gene>
<dbReference type="Pfam" id="PF13948">
    <property type="entry name" value="DUF4215"/>
    <property type="match status" value="1"/>
</dbReference>
<dbReference type="SUPFAM" id="SSF101898">
    <property type="entry name" value="NHL repeat"/>
    <property type="match status" value="1"/>
</dbReference>
<evidence type="ECO:0000256" key="1">
    <source>
        <dbReference type="ARBA" id="ARBA00022729"/>
    </source>
</evidence>
<dbReference type="PROSITE" id="PS51257">
    <property type="entry name" value="PROKAR_LIPOPROTEIN"/>
    <property type="match status" value="1"/>
</dbReference>
<dbReference type="EMBL" id="CP114040">
    <property type="protein sequence ID" value="WAS97995.1"/>
    <property type="molecule type" value="Genomic_DNA"/>
</dbReference>
<keyword evidence="6" id="KW-1185">Reference proteome</keyword>
<evidence type="ECO:0000313" key="5">
    <source>
        <dbReference type="EMBL" id="WAS97995.1"/>
    </source>
</evidence>
<dbReference type="NCBIfam" id="TIGR02232">
    <property type="entry name" value="myxo_disulf_rpt"/>
    <property type="match status" value="1"/>
</dbReference>
<dbReference type="InterPro" id="IPR011936">
    <property type="entry name" value="Myxo_disulph_rpt"/>
</dbReference>
<keyword evidence="1" id="KW-0732">Signal</keyword>
<name>A0ABY7HFD9_9BACT</name>
<proteinExistence type="predicted"/>
<dbReference type="RefSeq" id="WP_269040361.1">
    <property type="nucleotide sequence ID" value="NZ_CP114040.1"/>
</dbReference>
<keyword evidence="2" id="KW-0677">Repeat</keyword>
<evidence type="ECO:0000256" key="2">
    <source>
        <dbReference type="ARBA" id="ARBA00022737"/>
    </source>
</evidence>
<dbReference type="Proteomes" id="UP001164459">
    <property type="component" value="Chromosome"/>
</dbReference>
<organism evidence="5 6">
    <name type="scientific">Nannocystis punicea</name>
    <dbReference type="NCBI Taxonomy" id="2995304"/>
    <lineage>
        <taxon>Bacteria</taxon>
        <taxon>Pseudomonadati</taxon>
        <taxon>Myxococcota</taxon>
        <taxon>Polyangia</taxon>
        <taxon>Nannocystales</taxon>
        <taxon>Nannocystaceae</taxon>
        <taxon>Nannocystis</taxon>
    </lineage>
</organism>